<dbReference type="PANTHER" id="PTHR30258:SF2">
    <property type="entry name" value="COMG OPERON PROTEIN 1"/>
    <property type="match status" value="1"/>
</dbReference>
<dbReference type="EMBL" id="DTGG01000143">
    <property type="protein sequence ID" value="HFZ09411.1"/>
    <property type="molecule type" value="Genomic_DNA"/>
</dbReference>
<organism evidence="5">
    <name type="scientific">candidate division CPR3 bacterium</name>
    <dbReference type="NCBI Taxonomy" id="2268181"/>
    <lineage>
        <taxon>Bacteria</taxon>
        <taxon>Bacteria division CPR3</taxon>
    </lineage>
</organism>
<evidence type="ECO:0000256" key="3">
    <source>
        <dbReference type="ARBA" id="ARBA00022840"/>
    </source>
</evidence>
<reference evidence="5" key="1">
    <citation type="journal article" date="2020" name="mSystems">
        <title>Genome- and Community-Level Interaction Insights into Carbon Utilization and Element Cycling Functions of Hydrothermarchaeota in Hydrothermal Sediment.</title>
        <authorList>
            <person name="Zhou Z."/>
            <person name="Liu Y."/>
            <person name="Xu W."/>
            <person name="Pan J."/>
            <person name="Luo Z.H."/>
            <person name="Li M."/>
        </authorList>
    </citation>
    <scope>NUCLEOTIDE SEQUENCE [LARGE SCALE GENOMIC DNA]</scope>
    <source>
        <strain evidence="5">SpSt-757</strain>
    </source>
</reference>
<evidence type="ECO:0000256" key="1">
    <source>
        <dbReference type="ARBA" id="ARBA00006611"/>
    </source>
</evidence>
<name>A0A7V3JAR1_UNCC3</name>
<evidence type="ECO:0000259" key="4">
    <source>
        <dbReference type="PROSITE" id="PS00662"/>
    </source>
</evidence>
<keyword evidence="2" id="KW-0547">Nucleotide-binding</keyword>
<gene>
    <name evidence="5" type="ORF">ENV41_04710</name>
</gene>
<evidence type="ECO:0000256" key="2">
    <source>
        <dbReference type="ARBA" id="ARBA00022741"/>
    </source>
</evidence>
<dbReference type="GO" id="GO:0005886">
    <property type="term" value="C:plasma membrane"/>
    <property type="evidence" value="ECO:0007669"/>
    <property type="project" value="TreeGrafter"/>
</dbReference>
<feature type="domain" description="Bacterial type II secretion system protein E" evidence="4">
    <location>
        <begin position="217"/>
        <end position="231"/>
    </location>
</feature>
<dbReference type="PROSITE" id="PS00662">
    <property type="entry name" value="T2SP_E"/>
    <property type="match status" value="1"/>
</dbReference>
<comment type="similarity">
    <text evidence="1">Belongs to the GSP E family.</text>
</comment>
<sequence>MPDLAALAIQLKNATETTQLLELILQGAVSCNASDIHIEPEEADFRIRFRIDGVLQEIAKLPKESYKNLVSRLKLLSKMDLNVKDKPQDGRFSREVLGRHFDFRTATLPLIYGENLVLRLLEQEARFYTLSELGFRKEVEEKIRQVIKRPTGMILNSGPTGCGKTTTLYAILNELNKPNVKIITLEDPIEYKMEGLAQTQINPEEGFDFAEGLRGSLRSDPDIIMVGEIRDAETAEIALQAALSGHLVLSTFHANNAPATLIRLVEIGVKPHLLSGSISLVISQRLVRKICPDCKVPVPIDKRIADYLKTKLPGYKIPSVLYRGRGCQSCSGTGYKGRVVIGEILVPTPELEDLIIQKASLSAVIQKARQSNPLTMEQDGLLKVLEGITSLEEVFRVTRE</sequence>
<dbReference type="AlphaFoldDB" id="A0A7V3JAR1"/>
<dbReference type="SUPFAM" id="SSF52540">
    <property type="entry name" value="P-loop containing nucleoside triphosphate hydrolases"/>
    <property type="match status" value="1"/>
</dbReference>
<dbReference type="Gene3D" id="3.30.450.90">
    <property type="match status" value="1"/>
</dbReference>
<dbReference type="Pfam" id="PF00437">
    <property type="entry name" value="T2SSE"/>
    <property type="match status" value="1"/>
</dbReference>
<dbReference type="GO" id="GO:0016887">
    <property type="term" value="F:ATP hydrolysis activity"/>
    <property type="evidence" value="ECO:0007669"/>
    <property type="project" value="TreeGrafter"/>
</dbReference>
<accession>A0A7V3JAR1</accession>
<dbReference type="GO" id="GO:0005524">
    <property type="term" value="F:ATP binding"/>
    <property type="evidence" value="ECO:0007669"/>
    <property type="project" value="UniProtKB-KW"/>
</dbReference>
<dbReference type="CDD" id="cd01129">
    <property type="entry name" value="PulE-GspE-like"/>
    <property type="match status" value="1"/>
</dbReference>
<dbReference type="InterPro" id="IPR027417">
    <property type="entry name" value="P-loop_NTPase"/>
</dbReference>
<dbReference type="Gene3D" id="3.40.50.300">
    <property type="entry name" value="P-loop containing nucleotide triphosphate hydrolases"/>
    <property type="match status" value="1"/>
</dbReference>
<dbReference type="SMART" id="SM00382">
    <property type="entry name" value="AAA"/>
    <property type="match status" value="1"/>
</dbReference>
<protein>
    <submittedName>
        <fullName evidence="5">Type II/IV secretion system protein</fullName>
    </submittedName>
</protein>
<dbReference type="PANTHER" id="PTHR30258">
    <property type="entry name" value="TYPE II SECRETION SYSTEM PROTEIN GSPE-RELATED"/>
    <property type="match status" value="1"/>
</dbReference>
<proteinExistence type="inferred from homology"/>
<evidence type="ECO:0000313" key="5">
    <source>
        <dbReference type="EMBL" id="HFZ09411.1"/>
    </source>
</evidence>
<keyword evidence="3" id="KW-0067">ATP-binding</keyword>
<dbReference type="InterPro" id="IPR001482">
    <property type="entry name" value="T2SS/T4SS_dom"/>
</dbReference>
<comment type="caution">
    <text evidence="5">The sequence shown here is derived from an EMBL/GenBank/DDBJ whole genome shotgun (WGS) entry which is preliminary data.</text>
</comment>
<dbReference type="InterPro" id="IPR003593">
    <property type="entry name" value="AAA+_ATPase"/>
</dbReference>